<dbReference type="AlphaFoldDB" id="A0A7N1A503"/>
<keyword evidence="2" id="KW-1185">Reference proteome</keyword>
<organism evidence="1 2">
    <name type="scientific">Kalanchoe fedtschenkoi</name>
    <name type="common">Lavender scallops</name>
    <name type="synonym">South American air plant</name>
    <dbReference type="NCBI Taxonomy" id="63787"/>
    <lineage>
        <taxon>Eukaryota</taxon>
        <taxon>Viridiplantae</taxon>
        <taxon>Streptophyta</taxon>
        <taxon>Embryophyta</taxon>
        <taxon>Tracheophyta</taxon>
        <taxon>Spermatophyta</taxon>
        <taxon>Magnoliopsida</taxon>
        <taxon>eudicotyledons</taxon>
        <taxon>Gunneridae</taxon>
        <taxon>Pentapetalae</taxon>
        <taxon>Saxifragales</taxon>
        <taxon>Crassulaceae</taxon>
        <taxon>Kalanchoe</taxon>
    </lineage>
</organism>
<dbReference type="Proteomes" id="UP000594263">
    <property type="component" value="Unplaced"/>
</dbReference>
<reference evidence="1" key="1">
    <citation type="submission" date="2021-01" db="UniProtKB">
        <authorList>
            <consortium name="EnsemblPlants"/>
        </authorList>
    </citation>
    <scope>IDENTIFICATION</scope>
</reference>
<proteinExistence type="predicted"/>
<name>A0A7N1A503_KALFE</name>
<dbReference type="Gramene" id="Kaladp0101s0107.1.v1.1">
    <property type="protein sequence ID" value="Kaladp0101s0107.1.v1.1.CDS.1"/>
    <property type="gene ID" value="Kaladp0101s0107.v1.1"/>
</dbReference>
<dbReference type="EnsemblPlants" id="Kaladp0101s0107.1.v1.1">
    <property type="protein sequence ID" value="Kaladp0101s0107.1.v1.1.CDS.1"/>
    <property type="gene ID" value="Kaladp0101s0107.v1.1"/>
</dbReference>
<sequence length="54" mass="6152">MLKLRPHTFASKSLVGLMAFFVYSNSRFRFIPRMLIQTLTLATWSADSTSNGLK</sequence>
<evidence type="ECO:0000313" key="2">
    <source>
        <dbReference type="Proteomes" id="UP000594263"/>
    </source>
</evidence>
<accession>A0A7N1A503</accession>
<protein>
    <submittedName>
        <fullName evidence="1">Uncharacterized protein</fullName>
    </submittedName>
</protein>
<evidence type="ECO:0000313" key="1">
    <source>
        <dbReference type="EnsemblPlants" id="Kaladp0101s0107.1.v1.1.CDS.1"/>
    </source>
</evidence>